<keyword evidence="10" id="KW-0004">4Fe-4S</keyword>
<evidence type="ECO:0000256" key="6">
    <source>
        <dbReference type="ARBA" id="ARBA00022723"/>
    </source>
</evidence>
<accession>C3XA26</accession>
<gene>
    <name evidence="12" type="ORF">OFBG_01080</name>
</gene>
<dbReference type="Pfam" id="PF04055">
    <property type="entry name" value="Radical_SAM"/>
    <property type="match status" value="1"/>
</dbReference>
<dbReference type="InterPro" id="IPR006638">
    <property type="entry name" value="Elp3/MiaA/NifB-like_rSAM"/>
</dbReference>
<dbReference type="SFLD" id="SFLDS00029">
    <property type="entry name" value="Radical_SAM"/>
    <property type="match status" value="1"/>
</dbReference>
<keyword evidence="13" id="KW-1185">Reference proteome</keyword>
<dbReference type="PROSITE" id="PS51918">
    <property type="entry name" value="RADICAL_SAM"/>
    <property type="match status" value="1"/>
</dbReference>
<dbReference type="GO" id="GO:0051539">
    <property type="term" value="F:4 iron, 4 sulfur cluster binding"/>
    <property type="evidence" value="ECO:0007669"/>
    <property type="project" value="UniProtKB-UniRule"/>
</dbReference>
<keyword evidence="7 10" id="KW-0408">Iron</keyword>
<evidence type="ECO:0000256" key="10">
    <source>
        <dbReference type="RuleBase" id="RU364116"/>
    </source>
</evidence>
<dbReference type="SFLD" id="SFLDF00562">
    <property type="entry name" value="HemN-like__clustered_with_heat"/>
    <property type="match status" value="1"/>
</dbReference>
<keyword evidence="12" id="KW-0560">Oxidoreductase</keyword>
<dbReference type="InterPro" id="IPR004559">
    <property type="entry name" value="HemW-like"/>
</dbReference>
<dbReference type="Pfam" id="PF06969">
    <property type="entry name" value="HemN_C"/>
    <property type="match status" value="1"/>
</dbReference>
<dbReference type="GO" id="GO:0006779">
    <property type="term" value="P:porphyrin-containing compound biosynthetic process"/>
    <property type="evidence" value="ECO:0007669"/>
    <property type="project" value="InterPro"/>
</dbReference>
<evidence type="ECO:0000256" key="8">
    <source>
        <dbReference type="ARBA" id="ARBA00023014"/>
    </source>
</evidence>
<dbReference type="CDD" id="cd01335">
    <property type="entry name" value="Radical_SAM"/>
    <property type="match status" value="1"/>
</dbReference>
<dbReference type="RefSeq" id="WP_005880916.1">
    <property type="nucleotide sequence ID" value="NZ_CP019430.1"/>
</dbReference>
<keyword evidence="8 10" id="KW-0411">Iron-sulfur</keyword>
<dbReference type="InterPro" id="IPR007197">
    <property type="entry name" value="rSAM"/>
</dbReference>
<dbReference type="NCBIfam" id="TIGR00539">
    <property type="entry name" value="hemN_rel"/>
    <property type="match status" value="1"/>
</dbReference>
<proteinExistence type="inferred from homology"/>
<evidence type="ECO:0000256" key="3">
    <source>
        <dbReference type="ARBA" id="ARBA00017228"/>
    </source>
</evidence>
<comment type="function">
    <text evidence="10">Probably acts as a heme chaperone, transferring heme to an unknown acceptor. Binds one molecule of heme per monomer, possibly covalently. Binds 1 [4Fe-4S] cluster. The cluster is coordinated with 3 cysteines and an exchangeable S-adenosyl-L-methionine.</text>
</comment>
<evidence type="ECO:0000256" key="2">
    <source>
        <dbReference type="ARBA" id="ARBA00006100"/>
    </source>
</evidence>
<keyword evidence="10" id="KW-0963">Cytoplasm</keyword>
<name>C3XA26_OXAFO</name>
<dbReference type="GO" id="GO:0005737">
    <property type="term" value="C:cytoplasm"/>
    <property type="evidence" value="ECO:0007669"/>
    <property type="project" value="UniProtKB-SubCell"/>
</dbReference>
<reference evidence="12 13" key="1">
    <citation type="submission" date="2009-02" db="EMBL/GenBank/DDBJ databases">
        <title>The Genome Sequence of Oxalobacter formigenes OXCC13.</title>
        <authorList>
            <consortium name="The Broad Institute Genome Sequencing Platform"/>
            <person name="Ward D."/>
            <person name="Young S.K."/>
            <person name="Kodira C.D."/>
            <person name="Zeng Q."/>
            <person name="Koehrsen M."/>
            <person name="Alvarado L."/>
            <person name="Berlin A."/>
            <person name="Borenstein D."/>
            <person name="Chen Z."/>
            <person name="Engels R."/>
            <person name="Freedman E."/>
            <person name="Gellesch M."/>
            <person name="Goldberg J."/>
            <person name="Griggs A."/>
            <person name="Gujja S."/>
            <person name="Heiman D."/>
            <person name="Hepburn T."/>
            <person name="Howarth C."/>
            <person name="Jen D."/>
            <person name="Larson L."/>
            <person name="Lewis B."/>
            <person name="Mehta T."/>
            <person name="Park D."/>
            <person name="Pearson M."/>
            <person name="Roberts A."/>
            <person name="Saif S."/>
            <person name="Shea T."/>
            <person name="Shenoy N."/>
            <person name="Sisk P."/>
            <person name="Stolte C."/>
            <person name="Sykes S."/>
            <person name="Walk T."/>
            <person name="White J."/>
            <person name="Yandava C."/>
            <person name="Allison M.J."/>
            <person name="Lander E."/>
            <person name="Nusbaum C."/>
            <person name="Galagan J."/>
            <person name="Birren B."/>
        </authorList>
    </citation>
    <scope>NUCLEOTIDE SEQUENCE [LARGE SCALE GENOMIC DNA]</scope>
    <source>
        <strain evidence="12 13">OXCC13</strain>
    </source>
</reference>
<dbReference type="SUPFAM" id="SSF102114">
    <property type="entry name" value="Radical SAM enzymes"/>
    <property type="match status" value="1"/>
</dbReference>
<comment type="cofactor">
    <cofactor evidence="1">
        <name>[4Fe-4S] cluster</name>
        <dbReference type="ChEBI" id="CHEBI:49883"/>
    </cofactor>
</comment>
<organism evidence="12 13">
    <name type="scientific">Oxalobacter formigenes OXCC13</name>
    <dbReference type="NCBI Taxonomy" id="556269"/>
    <lineage>
        <taxon>Bacteria</taxon>
        <taxon>Pseudomonadati</taxon>
        <taxon>Pseudomonadota</taxon>
        <taxon>Betaproteobacteria</taxon>
        <taxon>Burkholderiales</taxon>
        <taxon>Oxalobacteraceae</taxon>
        <taxon>Oxalobacter</taxon>
    </lineage>
</organism>
<dbReference type="SFLD" id="SFLDF00288">
    <property type="entry name" value="HemN-like__clustered_with_nucl"/>
    <property type="match status" value="1"/>
</dbReference>
<dbReference type="PANTHER" id="PTHR13932:SF5">
    <property type="entry name" value="RADICAL S-ADENOSYL METHIONINE DOMAIN-CONTAINING PROTEIN 1, MITOCHONDRIAL"/>
    <property type="match status" value="1"/>
</dbReference>
<dbReference type="HOGENOM" id="CLU_027579_2_1_4"/>
<dbReference type="EMBL" id="GG658170">
    <property type="protein sequence ID" value="EEO30052.1"/>
    <property type="molecule type" value="Genomic_DNA"/>
</dbReference>
<dbReference type="AlphaFoldDB" id="C3XA26"/>
<dbReference type="InterPro" id="IPR010723">
    <property type="entry name" value="HemN_C"/>
</dbReference>
<sequence length="401" mass="45516">MIPIRPDSQLRTEKGEVGKPHFEALPPLSLYIHFPWCVRKCPYCDFYSHEKGSNLPEAEYLDVLRSDLEASLPLVWGRPVSSIFIGGGTPSLMSADGIDRLLSSIRALLPVLPDAEISMEANPGTFESGKFKSYRESGINRLSIGIQSFNARHLHQLGRIHDSDEAKDAIAIAMKYFDNVNLDLMIALPEQTLEELEQDISTALSFQTQHLSLYQLTIEPNTYFAKRPPVLPNEDVIERMQNRVEEMTALAGFEHYEVSAYAKPGHQCWHNKNYWLFGDYLGIGAAAHSKLTVNDEIIRQMRHRNPKLYMEGDEIKSRVEEQFTVQSSDVGFEFMLNALRFTGGFPASLFCERTGLPLSFILEPLEKARKKGLLTMDSSFIRPTELGKRFLNDLQQIFLPD</sequence>
<evidence type="ECO:0000256" key="1">
    <source>
        <dbReference type="ARBA" id="ARBA00001966"/>
    </source>
</evidence>
<feature type="domain" description="Radical SAM core" evidence="11">
    <location>
        <begin position="22"/>
        <end position="254"/>
    </location>
</feature>
<dbReference type="SMART" id="SM00729">
    <property type="entry name" value="Elp3"/>
    <property type="match status" value="1"/>
</dbReference>
<dbReference type="eggNOG" id="COG0635">
    <property type="taxonomic scope" value="Bacteria"/>
</dbReference>
<dbReference type="SFLD" id="SFLDG01065">
    <property type="entry name" value="anaerobic_coproporphyrinogen-I"/>
    <property type="match status" value="1"/>
</dbReference>
<evidence type="ECO:0000313" key="13">
    <source>
        <dbReference type="Proteomes" id="UP000005089"/>
    </source>
</evidence>
<evidence type="ECO:0000259" key="11">
    <source>
        <dbReference type="PROSITE" id="PS51918"/>
    </source>
</evidence>
<protein>
    <recommendedName>
        <fullName evidence="3 10">Heme chaperone HemW</fullName>
    </recommendedName>
</protein>
<keyword evidence="6 10" id="KW-0479">Metal-binding</keyword>
<dbReference type="InterPro" id="IPR058240">
    <property type="entry name" value="rSAM_sf"/>
</dbReference>
<comment type="subcellular location">
    <subcellularLocation>
        <location evidence="10">Cytoplasm</location>
    </subcellularLocation>
</comment>
<comment type="similarity">
    <text evidence="2">Belongs to the anaerobic coproporphyrinogen-III oxidase family. HemW subfamily.</text>
</comment>
<evidence type="ECO:0000256" key="7">
    <source>
        <dbReference type="ARBA" id="ARBA00023004"/>
    </source>
</evidence>
<dbReference type="PANTHER" id="PTHR13932">
    <property type="entry name" value="COPROPORPHYRINIGEN III OXIDASE"/>
    <property type="match status" value="1"/>
</dbReference>
<dbReference type="Gene3D" id="3.20.20.70">
    <property type="entry name" value="Aldolase class I"/>
    <property type="match status" value="1"/>
</dbReference>
<dbReference type="GO" id="GO:0004109">
    <property type="term" value="F:coproporphyrinogen oxidase activity"/>
    <property type="evidence" value="ECO:0007669"/>
    <property type="project" value="InterPro"/>
</dbReference>
<dbReference type="GeneID" id="77134949"/>
<evidence type="ECO:0000256" key="4">
    <source>
        <dbReference type="ARBA" id="ARBA00022617"/>
    </source>
</evidence>
<dbReference type="InterPro" id="IPR013785">
    <property type="entry name" value="Aldolase_TIM"/>
</dbReference>
<keyword evidence="4 10" id="KW-0349">Heme</keyword>
<dbReference type="STRING" id="847.BRW83_1061"/>
<keyword evidence="5 10" id="KW-0949">S-adenosyl-L-methionine</keyword>
<dbReference type="Proteomes" id="UP000005089">
    <property type="component" value="Unassembled WGS sequence"/>
</dbReference>
<dbReference type="InterPro" id="IPR034505">
    <property type="entry name" value="Coproporphyrinogen-III_oxidase"/>
</dbReference>
<evidence type="ECO:0000256" key="9">
    <source>
        <dbReference type="ARBA" id="ARBA00023186"/>
    </source>
</evidence>
<evidence type="ECO:0000256" key="5">
    <source>
        <dbReference type="ARBA" id="ARBA00022691"/>
    </source>
</evidence>
<dbReference type="GO" id="GO:0046872">
    <property type="term" value="F:metal ion binding"/>
    <property type="evidence" value="ECO:0007669"/>
    <property type="project" value="UniProtKB-UniRule"/>
</dbReference>
<evidence type="ECO:0000313" key="12">
    <source>
        <dbReference type="EMBL" id="EEO30052.1"/>
    </source>
</evidence>
<keyword evidence="9 10" id="KW-0143">Chaperone</keyword>